<comment type="caution">
    <text evidence="2">The sequence shown here is derived from an EMBL/GenBank/DDBJ whole genome shotgun (WGS) entry which is preliminary data.</text>
</comment>
<keyword evidence="3" id="KW-1185">Reference proteome</keyword>
<evidence type="ECO:0000256" key="1">
    <source>
        <dbReference type="SAM" id="MobiDB-lite"/>
    </source>
</evidence>
<accession>A0A8S1KK39</accession>
<protein>
    <submittedName>
        <fullName evidence="2">Uncharacterized protein</fullName>
    </submittedName>
</protein>
<dbReference type="EMBL" id="CAJJDN010000009">
    <property type="protein sequence ID" value="CAD8055489.1"/>
    <property type="molecule type" value="Genomic_DNA"/>
</dbReference>
<evidence type="ECO:0000313" key="2">
    <source>
        <dbReference type="EMBL" id="CAD8055489.1"/>
    </source>
</evidence>
<evidence type="ECO:0000313" key="3">
    <source>
        <dbReference type="Proteomes" id="UP000692954"/>
    </source>
</evidence>
<dbReference type="OrthoDB" id="302740at2759"/>
<proteinExistence type="predicted"/>
<feature type="region of interest" description="Disordered" evidence="1">
    <location>
        <begin position="19"/>
        <end position="38"/>
    </location>
</feature>
<organism evidence="2 3">
    <name type="scientific">Paramecium sonneborni</name>
    <dbReference type="NCBI Taxonomy" id="65129"/>
    <lineage>
        <taxon>Eukaryota</taxon>
        <taxon>Sar</taxon>
        <taxon>Alveolata</taxon>
        <taxon>Ciliophora</taxon>
        <taxon>Intramacronucleata</taxon>
        <taxon>Oligohymenophorea</taxon>
        <taxon>Peniculida</taxon>
        <taxon>Parameciidae</taxon>
        <taxon>Paramecium</taxon>
    </lineage>
</organism>
<sequence>MNNFEQDFYQFVKEQLAKKRKLKDSSPNTPQDETDEMEKNRLFNQNVSKVLQQERKKMRISKVSREQLFERRFKDFANMDTFVDIKLFLKHLSNQKIAKSEKKKKLKTLKKIDSDSDNDDLFDYADIIQRSKQIVEKSTIIRHSPDIKGYLISEDQPNSPKNDIEELKTEDDKFYNGIDQLFIDIKTKSEQLALQRKYEQERKNCKQSIQMIKLPQKQIEENLQEKEKMDELIARQAKQFKEQTEKVLTLLEKTTKQLYNNKQKKGPSRQIKKKKKLTEPIQQLSEISEQRTTFHQFYPETSRSSNKLPQLSPNTSRIYSHRTFLSQAVIPDSRKISQIIEREEPQDKIKNQFKQFIQKIDRAKASFDKSYQNNKELLQIQQRIIKNMNKIGEIPLESLKILNKKEFENGNVKLNKFKKLRPMQIL</sequence>
<name>A0A8S1KK39_9CILI</name>
<gene>
    <name evidence="2" type="ORF">PSON_ATCC_30995.1.T0090269</name>
</gene>
<dbReference type="AlphaFoldDB" id="A0A8S1KK39"/>
<reference evidence="2" key="1">
    <citation type="submission" date="2021-01" db="EMBL/GenBank/DDBJ databases">
        <authorList>
            <consortium name="Genoscope - CEA"/>
            <person name="William W."/>
        </authorList>
    </citation>
    <scope>NUCLEOTIDE SEQUENCE</scope>
</reference>
<dbReference type="Proteomes" id="UP000692954">
    <property type="component" value="Unassembled WGS sequence"/>
</dbReference>